<dbReference type="GO" id="GO:0004540">
    <property type="term" value="F:RNA nuclease activity"/>
    <property type="evidence" value="ECO:0007669"/>
    <property type="project" value="InterPro"/>
</dbReference>
<dbReference type="GO" id="GO:0003723">
    <property type="term" value="F:RNA binding"/>
    <property type="evidence" value="ECO:0007669"/>
    <property type="project" value="InterPro"/>
</dbReference>
<evidence type="ECO:0000313" key="4">
    <source>
        <dbReference type="EMBL" id="GAG77054.1"/>
    </source>
</evidence>
<dbReference type="Pfam" id="PF00575">
    <property type="entry name" value="S1"/>
    <property type="match status" value="1"/>
</dbReference>
<sequence length="218" mass="25075">FASFIRKFGHNIMLTDTMNLSTTLNKVLNTVKGKPEQNIIETLAVRSMAKAAYSVINIGHYGLAFKYYTHFTSPIRRYPDMMVHRMLYDYMNGGTSKSKNKYENRCRHSSDMEQRAVEAERASIKYKQVEFMQDKLGKEFDGIISGVTEYGIFVEIIENKCEGMVSTRDMLDDLYEYDEDNYSLNGRHTGNKFQLGDPVKVIVLRANLAKKQLDFALA</sequence>
<protein>
    <recommendedName>
        <fullName evidence="3">S1 motif domain-containing protein</fullName>
    </recommendedName>
</protein>
<dbReference type="CDD" id="cd04471">
    <property type="entry name" value="S1_RNase_R"/>
    <property type="match status" value="1"/>
</dbReference>
<dbReference type="SUPFAM" id="SSF50249">
    <property type="entry name" value="Nucleic acid-binding proteins"/>
    <property type="match status" value="2"/>
</dbReference>
<dbReference type="PANTHER" id="PTHR23355:SF9">
    <property type="entry name" value="DIS3-LIKE EXONUCLEASE 2"/>
    <property type="match status" value="1"/>
</dbReference>
<keyword evidence="1" id="KW-0540">Nuclease</keyword>
<evidence type="ECO:0000256" key="1">
    <source>
        <dbReference type="ARBA" id="ARBA00022722"/>
    </source>
</evidence>
<dbReference type="Gene3D" id="2.40.50.140">
    <property type="entry name" value="Nucleic acid-binding proteins"/>
    <property type="match status" value="1"/>
</dbReference>
<dbReference type="InterPro" id="IPR022966">
    <property type="entry name" value="RNase_II/R_CS"/>
</dbReference>
<name>X1A5N7_9ZZZZ</name>
<comment type="caution">
    <text evidence="4">The sequence shown here is derived from an EMBL/GenBank/DDBJ whole genome shotgun (WGS) entry which is preliminary data.</text>
</comment>
<dbReference type="InterPro" id="IPR001900">
    <property type="entry name" value="RNase_II/R"/>
</dbReference>
<dbReference type="AlphaFoldDB" id="X1A5N7"/>
<reference evidence="4" key="1">
    <citation type="journal article" date="2014" name="Front. Microbiol.">
        <title>High frequency of phylogenetically diverse reductive dehalogenase-homologous genes in deep subseafloor sedimentary metagenomes.</title>
        <authorList>
            <person name="Kawai M."/>
            <person name="Futagami T."/>
            <person name="Toyoda A."/>
            <person name="Takaki Y."/>
            <person name="Nishi S."/>
            <person name="Hori S."/>
            <person name="Arai W."/>
            <person name="Tsubouchi T."/>
            <person name="Morono Y."/>
            <person name="Uchiyama I."/>
            <person name="Ito T."/>
            <person name="Fujiyama A."/>
            <person name="Inagaki F."/>
            <person name="Takami H."/>
        </authorList>
    </citation>
    <scope>NUCLEOTIDE SEQUENCE</scope>
    <source>
        <strain evidence="4">Expedition CK06-06</strain>
    </source>
</reference>
<dbReference type="PROSITE" id="PS50126">
    <property type="entry name" value="S1"/>
    <property type="match status" value="1"/>
</dbReference>
<dbReference type="Pfam" id="PF00773">
    <property type="entry name" value="RNB"/>
    <property type="match status" value="1"/>
</dbReference>
<dbReference type="SMART" id="SM00316">
    <property type="entry name" value="S1"/>
    <property type="match status" value="1"/>
</dbReference>
<gene>
    <name evidence="4" type="ORF">S01H4_25449</name>
</gene>
<dbReference type="GO" id="GO:0016787">
    <property type="term" value="F:hydrolase activity"/>
    <property type="evidence" value="ECO:0007669"/>
    <property type="project" value="UniProtKB-KW"/>
</dbReference>
<dbReference type="GO" id="GO:0005829">
    <property type="term" value="C:cytosol"/>
    <property type="evidence" value="ECO:0007669"/>
    <property type="project" value="TreeGrafter"/>
</dbReference>
<evidence type="ECO:0000259" key="3">
    <source>
        <dbReference type="PROSITE" id="PS50126"/>
    </source>
</evidence>
<dbReference type="InterPro" id="IPR050180">
    <property type="entry name" value="RNR_Ribonuclease"/>
</dbReference>
<dbReference type="InterPro" id="IPR012340">
    <property type="entry name" value="NA-bd_OB-fold"/>
</dbReference>
<dbReference type="EMBL" id="BART01012110">
    <property type="protein sequence ID" value="GAG77054.1"/>
    <property type="molecule type" value="Genomic_DNA"/>
</dbReference>
<accession>X1A5N7</accession>
<proteinExistence type="predicted"/>
<dbReference type="GO" id="GO:0006402">
    <property type="term" value="P:mRNA catabolic process"/>
    <property type="evidence" value="ECO:0007669"/>
    <property type="project" value="TreeGrafter"/>
</dbReference>
<feature type="non-terminal residue" evidence="4">
    <location>
        <position position="1"/>
    </location>
</feature>
<evidence type="ECO:0000256" key="2">
    <source>
        <dbReference type="ARBA" id="ARBA00022801"/>
    </source>
</evidence>
<dbReference type="InterPro" id="IPR003029">
    <property type="entry name" value="S1_domain"/>
</dbReference>
<feature type="domain" description="S1 motif" evidence="3">
    <location>
        <begin position="137"/>
        <end position="218"/>
    </location>
</feature>
<dbReference type="PROSITE" id="PS01175">
    <property type="entry name" value="RIBONUCLEASE_II"/>
    <property type="match status" value="1"/>
</dbReference>
<organism evidence="4">
    <name type="scientific">marine sediment metagenome</name>
    <dbReference type="NCBI Taxonomy" id="412755"/>
    <lineage>
        <taxon>unclassified sequences</taxon>
        <taxon>metagenomes</taxon>
        <taxon>ecological metagenomes</taxon>
    </lineage>
</organism>
<dbReference type="PANTHER" id="PTHR23355">
    <property type="entry name" value="RIBONUCLEASE"/>
    <property type="match status" value="1"/>
</dbReference>
<keyword evidence="2" id="KW-0378">Hydrolase</keyword>